<name>A0ACA9SVK5_9GLOM</name>
<feature type="non-terminal residue" evidence="1">
    <location>
        <position position="1"/>
    </location>
</feature>
<organism evidence="1 2">
    <name type="scientific">Racocetra persica</name>
    <dbReference type="NCBI Taxonomy" id="160502"/>
    <lineage>
        <taxon>Eukaryota</taxon>
        <taxon>Fungi</taxon>
        <taxon>Fungi incertae sedis</taxon>
        <taxon>Mucoromycota</taxon>
        <taxon>Glomeromycotina</taxon>
        <taxon>Glomeromycetes</taxon>
        <taxon>Diversisporales</taxon>
        <taxon>Gigasporaceae</taxon>
        <taxon>Racocetra</taxon>
    </lineage>
</organism>
<evidence type="ECO:0000313" key="2">
    <source>
        <dbReference type="Proteomes" id="UP000789920"/>
    </source>
</evidence>
<evidence type="ECO:0000313" key="1">
    <source>
        <dbReference type="EMBL" id="CAG8847020.1"/>
    </source>
</evidence>
<proteinExistence type="predicted"/>
<feature type="non-terminal residue" evidence="1">
    <location>
        <position position="137"/>
    </location>
</feature>
<dbReference type="EMBL" id="CAJVQC010153949">
    <property type="protein sequence ID" value="CAG8847020.1"/>
    <property type="molecule type" value="Genomic_DNA"/>
</dbReference>
<comment type="caution">
    <text evidence="1">The sequence shown here is derived from an EMBL/GenBank/DDBJ whole genome shotgun (WGS) entry which is preliminary data.</text>
</comment>
<sequence>IYPHPIQWSNTTLSFFPEPLRTQLAAQQMAIGIPVSSISFTDNDVGNLFKLFMDQSLNSEDEVTLQEHYSKLENQPIFLCSLWKIGCGGGRKILNPEMMSTLRKVLLQFPPSRMATYTMTLIDFIIEIIGGDSSPVD</sequence>
<keyword evidence="2" id="KW-1185">Reference proteome</keyword>
<accession>A0ACA9SVK5</accession>
<reference evidence="1" key="1">
    <citation type="submission" date="2021-06" db="EMBL/GenBank/DDBJ databases">
        <authorList>
            <person name="Kallberg Y."/>
            <person name="Tangrot J."/>
            <person name="Rosling A."/>
        </authorList>
    </citation>
    <scope>NUCLEOTIDE SEQUENCE</scope>
    <source>
        <strain evidence="1">MA461A</strain>
    </source>
</reference>
<gene>
    <name evidence="1" type="ORF">RPERSI_LOCUS34436</name>
</gene>
<dbReference type="Proteomes" id="UP000789920">
    <property type="component" value="Unassembled WGS sequence"/>
</dbReference>
<protein>
    <submittedName>
        <fullName evidence="1">5265_t:CDS:1</fullName>
    </submittedName>
</protein>